<feature type="transmembrane region" description="Helical" evidence="1">
    <location>
        <begin position="52"/>
        <end position="72"/>
    </location>
</feature>
<dbReference type="OrthoDB" id="9798708at2"/>
<keyword evidence="3" id="KW-1185">Reference proteome</keyword>
<protein>
    <submittedName>
        <fullName evidence="2">AtpZ/AtpI family protein</fullName>
    </submittedName>
</protein>
<feature type="transmembrane region" description="Helical" evidence="1">
    <location>
        <begin position="20"/>
        <end position="40"/>
    </location>
</feature>
<evidence type="ECO:0000256" key="1">
    <source>
        <dbReference type="SAM" id="Phobius"/>
    </source>
</evidence>
<accession>A0A507ZSL5</accession>
<evidence type="ECO:0000313" key="3">
    <source>
        <dbReference type="Proteomes" id="UP000317169"/>
    </source>
</evidence>
<gene>
    <name evidence="2" type="ORF">FKR84_02055</name>
</gene>
<keyword evidence="1" id="KW-0472">Membrane</keyword>
<dbReference type="RefSeq" id="WP_141420518.1">
    <property type="nucleotide sequence ID" value="NZ_VIAR01000001.1"/>
</dbReference>
<dbReference type="Proteomes" id="UP000317169">
    <property type="component" value="Unassembled WGS sequence"/>
</dbReference>
<organism evidence="2 3">
    <name type="scientific">Haloflavibacter putidus</name>
    <dbReference type="NCBI Taxonomy" id="2576776"/>
    <lineage>
        <taxon>Bacteria</taxon>
        <taxon>Pseudomonadati</taxon>
        <taxon>Bacteroidota</taxon>
        <taxon>Flavobacteriia</taxon>
        <taxon>Flavobacteriales</taxon>
        <taxon>Flavobacteriaceae</taxon>
        <taxon>Haloflavibacter</taxon>
    </lineage>
</organism>
<dbReference type="AlphaFoldDB" id="A0A507ZSL5"/>
<reference evidence="2 3" key="1">
    <citation type="submission" date="2019-06" db="EMBL/GenBank/DDBJ databases">
        <title>Flavibacter putida gen. nov., sp. nov., a novel marine bacterium of the family Flavobacteriaceae isolated from coastal seawater.</title>
        <authorList>
            <person name="Feng X."/>
        </authorList>
    </citation>
    <scope>NUCLEOTIDE SEQUENCE [LARGE SCALE GENOMIC DNA]</scope>
    <source>
        <strain evidence="2 3">PLHSN227</strain>
    </source>
</reference>
<evidence type="ECO:0000313" key="2">
    <source>
        <dbReference type="EMBL" id="TQD40786.1"/>
    </source>
</evidence>
<proteinExistence type="predicted"/>
<dbReference type="EMBL" id="VIAR01000001">
    <property type="protein sequence ID" value="TQD40786.1"/>
    <property type="molecule type" value="Genomic_DNA"/>
</dbReference>
<comment type="caution">
    <text evidence="2">The sequence shown here is derived from an EMBL/GenBank/DDBJ whole genome shotgun (WGS) entry which is preliminary data.</text>
</comment>
<keyword evidence="1" id="KW-0812">Transmembrane</keyword>
<sequence>MNKQKKENKKNKLNKPVKNWTVFTSIAIQMAVAIAGGVFLGIWLDEKFPNKYAAFTIIFSLLGVFVGLYQVYSNLKNFS</sequence>
<keyword evidence="1" id="KW-1133">Transmembrane helix</keyword>
<dbReference type="Pfam" id="PF09527">
    <property type="entry name" value="ATPase_gene1"/>
    <property type="match status" value="1"/>
</dbReference>
<dbReference type="InterPro" id="IPR032820">
    <property type="entry name" value="ATPase_put"/>
</dbReference>
<name>A0A507ZSL5_9FLAO</name>